<evidence type="ECO:0000313" key="1">
    <source>
        <dbReference type="EMBL" id="KAG0432354.1"/>
    </source>
</evidence>
<evidence type="ECO:0000313" key="2">
    <source>
        <dbReference type="Proteomes" id="UP000805193"/>
    </source>
</evidence>
<comment type="caution">
    <text evidence="1">The sequence shown here is derived from an EMBL/GenBank/DDBJ whole genome shotgun (WGS) entry which is preliminary data.</text>
</comment>
<protein>
    <submittedName>
        <fullName evidence="1">Uncharacterized protein</fullName>
    </submittedName>
</protein>
<gene>
    <name evidence="1" type="ORF">HPB47_020934</name>
</gene>
<dbReference type="EMBL" id="JABSTQ010009160">
    <property type="protein sequence ID" value="KAG0432354.1"/>
    <property type="molecule type" value="Genomic_DNA"/>
</dbReference>
<proteinExistence type="predicted"/>
<sequence>MRMTSSLLDPQPCGKDAEVPREEHAFVLASPHANVTLVVRLRDALPTMVTRSRRCFVDPLGMTFGGAGEAQSLRRREAFLSGGRSRTERLAQRLGVLDPRPGAGLPFRAESGAWPAVVAGGGSARPRRVGDVPTVAGRTAPELASLPPAAPTGLGLPALLPPRFLRPATPSASTGWLRPSKKKEESIKKSRITDKFASGALRGIGSRVPGSTCPDPVAVATVVGGGLRGRLASPSVSAAEAFSARRRGAFGIRGAGSCVSSAAWAAKAFPVPDKRMALASPPGWLVLVVLAAALLRIAGNLLRALGRTTQTVLVPVALLIWALQYALRMRESFAVARQQFVPYRMAPEKGRLLGARRCLGDFPTRAADSRLEHREVLAGSQLGRPPRTRGWGAGARPDAVSPGHTWPWATARAAAGPYGARGES</sequence>
<keyword evidence="2" id="KW-1185">Reference proteome</keyword>
<accession>A0AC60QE13</accession>
<dbReference type="Proteomes" id="UP000805193">
    <property type="component" value="Unassembled WGS sequence"/>
</dbReference>
<name>A0AC60QE13_IXOPE</name>
<reference evidence="1 2" key="1">
    <citation type="journal article" date="2020" name="Cell">
        <title>Large-Scale Comparative Analyses of Tick Genomes Elucidate Their Genetic Diversity and Vector Capacities.</title>
        <authorList>
            <consortium name="Tick Genome and Microbiome Consortium (TIGMIC)"/>
            <person name="Jia N."/>
            <person name="Wang J."/>
            <person name="Shi W."/>
            <person name="Du L."/>
            <person name="Sun Y."/>
            <person name="Zhan W."/>
            <person name="Jiang J.F."/>
            <person name="Wang Q."/>
            <person name="Zhang B."/>
            <person name="Ji P."/>
            <person name="Bell-Sakyi L."/>
            <person name="Cui X.M."/>
            <person name="Yuan T.T."/>
            <person name="Jiang B.G."/>
            <person name="Yang W.F."/>
            <person name="Lam T.T."/>
            <person name="Chang Q.C."/>
            <person name="Ding S.J."/>
            <person name="Wang X.J."/>
            <person name="Zhu J.G."/>
            <person name="Ruan X.D."/>
            <person name="Zhao L."/>
            <person name="Wei J.T."/>
            <person name="Ye R.Z."/>
            <person name="Que T.C."/>
            <person name="Du C.H."/>
            <person name="Zhou Y.H."/>
            <person name="Cheng J.X."/>
            <person name="Dai P.F."/>
            <person name="Guo W.B."/>
            <person name="Han X.H."/>
            <person name="Huang E.J."/>
            <person name="Li L.F."/>
            <person name="Wei W."/>
            <person name="Gao Y.C."/>
            <person name="Liu J.Z."/>
            <person name="Shao H.Z."/>
            <person name="Wang X."/>
            <person name="Wang C.C."/>
            <person name="Yang T.C."/>
            <person name="Huo Q.B."/>
            <person name="Li W."/>
            <person name="Chen H.Y."/>
            <person name="Chen S.E."/>
            <person name="Zhou L.G."/>
            <person name="Ni X.B."/>
            <person name="Tian J.H."/>
            <person name="Sheng Y."/>
            <person name="Liu T."/>
            <person name="Pan Y.S."/>
            <person name="Xia L.Y."/>
            <person name="Li J."/>
            <person name="Zhao F."/>
            <person name="Cao W.C."/>
        </authorList>
    </citation>
    <scope>NUCLEOTIDE SEQUENCE [LARGE SCALE GENOMIC DNA]</scope>
    <source>
        <strain evidence="1">Iper-2018</strain>
    </source>
</reference>
<organism evidence="1 2">
    <name type="scientific">Ixodes persulcatus</name>
    <name type="common">Taiga tick</name>
    <dbReference type="NCBI Taxonomy" id="34615"/>
    <lineage>
        <taxon>Eukaryota</taxon>
        <taxon>Metazoa</taxon>
        <taxon>Ecdysozoa</taxon>
        <taxon>Arthropoda</taxon>
        <taxon>Chelicerata</taxon>
        <taxon>Arachnida</taxon>
        <taxon>Acari</taxon>
        <taxon>Parasitiformes</taxon>
        <taxon>Ixodida</taxon>
        <taxon>Ixodoidea</taxon>
        <taxon>Ixodidae</taxon>
        <taxon>Ixodinae</taxon>
        <taxon>Ixodes</taxon>
    </lineage>
</organism>